<dbReference type="eggNOG" id="KOG4177">
    <property type="taxonomic scope" value="Eukaryota"/>
</dbReference>
<dbReference type="Pfam" id="PF00023">
    <property type="entry name" value="Ank"/>
    <property type="match status" value="1"/>
</dbReference>
<dbReference type="Pfam" id="PF12796">
    <property type="entry name" value="Ank_2"/>
    <property type="match status" value="3"/>
</dbReference>
<dbReference type="OrthoDB" id="5243463at2759"/>
<organism evidence="5 6">
    <name type="scientific">Colletotrichum sublineola</name>
    <name type="common">Sorghum anthracnose fungus</name>
    <dbReference type="NCBI Taxonomy" id="1173701"/>
    <lineage>
        <taxon>Eukaryota</taxon>
        <taxon>Fungi</taxon>
        <taxon>Dikarya</taxon>
        <taxon>Ascomycota</taxon>
        <taxon>Pezizomycotina</taxon>
        <taxon>Sordariomycetes</taxon>
        <taxon>Hypocreomycetidae</taxon>
        <taxon>Glomerellales</taxon>
        <taxon>Glomerellaceae</taxon>
        <taxon>Colletotrichum</taxon>
        <taxon>Colletotrichum graminicola species complex</taxon>
    </lineage>
</organism>
<evidence type="ECO:0000256" key="3">
    <source>
        <dbReference type="PROSITE-ProRule" id="PRU00023"/>
    </source>
</evidence>
<evidence type="ECO:0000256" key="4">
    <source>
        <dbReference type="SAM" id="MobiDB-lite"/>
    </source>
</evidence>
<dbReference type="PANTHER" id="PTHR24166">
    <property type="entry name" value="ROLLING PEBBLES, ISOFORM B"/>
    <property type="match status" value="1"/>
</dbReference>
<dbReference type="InterPro" id="IPR036770">
    <property type="entry name" value="Ankyrin_rpt-contain_sf"/>
</dbReference>
<feature type="repeat" description="ANK" evidence="3">
    <location>
        <begin position="326"/>
        <end position="358"/>
    </location>
</feature>
<dbReference type="SMART" id="SM00248">
    <property type="entry name" value="ANK"/>
    <property type="match status" value="11"/>
</dbReference>
<keyword evidence="1" id="KW-0677">Repeat</keyword>
<dbReference type="PRINTS" id="PR01415">
    <property type="entry name" value="ANKYRIN"/>
</dbReference>
<comment type="caution">
    <text evidence="5">The sequence shown here is derived from an EMBL/GenBank/DDBJ whole genome shotgun (WGS) entry which is preliminary data.</text>
</comment>
<dbReference type="STRING" id="1173701.A0A066X3F6"/>
<reference evidence="6" key="1">
    <citation type="journal article" date="2014" name="Genome Announc.">
        <title>Draft genome sequence of Colletotrichum sublineola, a destructive pathogen of cultivated sorghum.</title>
        <authorList>
            <person name="Baroncelli R."/>
            <person name="Sanz-Martin J.M."/>
            <person name="Rech G.E."/>
            <person name="Sukno S.A."/>
            <person name="Thon M.R."/>
        </authorList>
    </citation>
    <scope>NUCLEOTIDE SEQUENCE [LARGE SCALE GENOMIC DNA]</scope>
    <source>
        <strain evidence="6">TX430BB</strain>
    </source>
</reference>
<dbReference type="Gene3D" id="1.25.40.20">
    <property type="entry name" value="Ankyrin repeat-containing domain"/>
    <property type="match status" value="4"/>
</dbReference>
<feature type="compositionally biased region" description="Acidic residues" evidence="4">
    <location>
        <begin position="687"/>
        <end position="696"/>
    </location>
</feature>
<dbReference type="PANTHER" id="PTHR24166:SF48">
    <property type="entry name" value="PROTEIN VAPYRIN"/>
    <property type="match status" value="1"/>
</dbReference>
<accession>A0A066X3F6</accession>
<feature type="region of interest" description="Disordered" evidence="4">
    <location>
        <begin position="684"/>
        <end position="727"/>
    </location>
</feature>
<name>A0A066X3F6_COLSU</name>
<gene>
    <name evidence="5" type="ORF">CSUB01_06385</name>
</gene>
<dbReference type="HOGENOM" id="CLU_380813_0_0_1"/>
<feature type="repeat" description="ANK" evidence="3">
    <location>
        <begin position="137"/>
        <end position="160"/>
    </location>
</feature>
<dbReference type="OMA" id="IERWVED"/>
<evidence type="ECO:0000313" key="6">
    <source>
        <dbReference type="Proteomes" id="UP000027238"/>
    </source>
</evidence>
<dbReference type="EMBL" id="JMSE01001216">
    <property type="protein sequence ID" value="KDN63507.1"/>
    <property type="molecule type" value="Genomic_DNA"/>
</dbReference>
<dbReference type="PROSITE" id="PS50088">
    <property type="entry name" value="ANK_REPEAT"/>
    <property type="match status" value="5"/>
</dbReference>
<feature type="repeat" description="ANK" evidence="3">
    <location>
        <begin position="69"/>
        <end position="92"/>
    </location>
</feature>
<dbReference type="SUPFAM" id="SSF48403">
    <property type="entry name" value="Ankyrin repeat"/>
    <property type="match status" value="1"/>
</dbReference>
<dbReference type="InterPro" id="IPR002110">
    <property type="entry name" value="Ankyrin_rpt"/>
</dbReference>
<feature type="repeat" description="ANK" evidence="3">
    <location>
        <begin position="237"/>
        <end position="269"/>
    </location>
</feature>
<keyword evidence="2 3" id="KW-0040">ANK repeat</keyword>
<keyword evidence="6" id="KW-1185">Reference proteome</keyword>
<evidence type="ECO:0000256" key="1">
    <source>
        <dbReference type="ARBA" id="ARBA00022737"/>
    </source>
</evidence>
<proteinExistence type="predicted"/>
<evidence type="ECO:0000313" key="5">
    <source>
        <dbReference type="EMBL" id="KDN63507.1"/>
    </source>
</evidence>
<feature type="compositionally biased region" description="Basic and acidic residues" evidence="4">
    <location>
        <begin position="697"/>
        <end position="711"/>
    </location>
</feature>
<dbReference type="PROSITE" id="PS50297">
    <property type="entry name" value="ANK_REP_REGION"/>
    <property type="match status" value="5"/>
</dbReference>
<dbReference type="Proteomes" id="UP000027238">
    <property type="component" value="Unassembled WGS sequence"/>
</dbReference>
<sequence length="727" mass="80923">MMQTPLFLAHRALNDVEFWQSLCKKGANINAEDKDGRSALSIVAMIGNARKVEMLLEKDDIHVNHQDKRSQTPLSLASEEGHVHVIKLLLEKDHVDPNLGDQRGKSPLTHAVVKRHKHVVELLLQKNHVNPNLRDNDGWTPLSWAAQKGYDDVAKLLLQKDEIVLSLQDTNGWTPLSLAAGYKHKELFWLLLNASRNERPKARSSRTQLSWAAENGHESMVKMLLEGGDDPNIRNGDDSTSLSWAAENGHESVVKVLLEGGADPNIRNGDDSTPLLRAVKSGHKRVAKLLAQHDITTLHPLVQKGEIVPVKLIIAANYDINTTDSFGWTALHMATFFRHIEMAKMLISSGADVNAKDINGTIPLSLAISSRQHDFIELLLTSSACPRGITVNEWLRVYGKDSSDTLVSLSEGADGGMRLRFIEETMDIPPPVPETERRLLSHWKTRDYFSMLSIGWIPDEGIDLFSELIAVLKSKWSETCYMAERHLSKRRIDQLSNKGKSPDFIPRLAEDAKSLAELRNCFRDQVHDARNFVVDYCHDKGEREDAKAISNDQGSLAAGVCLGVDQRSLQIDEYRHKHEASQLDYCCVSEQHNTQGGCFWMPPGGELLDWKIAGAPVWGKGCRAFGNDGGANHPKCGLRKASSLAGSNSADSDVTIQSYSESPEQYMQATCDRLGSPPLLLDLKDTNEEEEEEEEEDRRSLGMVDKQDQKTHRLVAPQTHGGPAKMG</sequence>
<feature type="repeat" description="ANK" evidence="3">
    <location>
        <begin position="204"/>
        <end position="236"/>
    </location>
</feature>
<dbReference type="AlphaFoldDB" id="A0A066X3F6"/>
<dbReference type="InterPro" id="IPR050889">
    <property type="entry name" value="Dendritic_Spine_Reg/Scaffold"/>
</dbReference>
<evidence type="ECO:0000256" key="2">
    <source>
        <dbReference type="ARBA" id="ARBA00023043"/>
    </source>
</evidence>
<protein>
    <submittedName>
        <fullName evidence="5">Uncharacterized protein</fullName>
    </submittedName>
</protein>